<dbReference type="InterPro" id="IPR011008">
    <property type="entry name" value="Dimeric_a/b-barrel"/>
</dbReference>
<name>A0A4S2GXA1_9PROT</name>
<evidence type="ECO:0000313" key="2">
    <source>
        <dbReference type="Proteomes" id="UP000308054"/>
    </source>
</evidence>
<dbReference type="AlphaFoldDB" id="A0A4S2GXA1"/>
<keyword evidence="1" id="KW-0560">Oxidoreductase</keyword>
<dbReference type="GO" id="GO:0004497">
    <property type="term" value="F:monooxygenase activity"/>
    <property type="evidence" value="ECO:0007669"/>
    <property type="project" value="UniProtKB-KW"/>
</dbReference>
<evidence type="ECO:0000313" key="1">
    <source>
        <dbReference type="EMBL" id="TGY87765.1"/>
    </source>
</evidence>
<keyword evidence="2" id="KW-1185">Reference proteome</keyword>
<sequence>MTIAVLYRWRARPGMEDQFRRGWVSGTRAIERQCGSFGAALHQAQDGTFWSYARWPDEATRRACFQDGSVFSDPGFGQMSEATAETFEEIPLEITDDLLVLTRRRR</sequence>
<organism evidence="1 2">
    <name type="scientific">Marinicauda algicola</name>
    <dbReference type="NCBI Taxonomy" id="2029849"/>
    <lineage>
        <taxon>Bacteria</taxon>
        <taxon>Pseudomonadati</taxon>
        <taxon>Pseudomonadota</taxon>
        <taxon>Alphaproteobacteria</taxon>
        <taxon>Maricaulales</taxon>
        <taxon>Maricaulaceae</taxon>
        <taxon>Marinicauda</taxon>
    </lineage>
</organism>
<proteinExistence type="predicted"/>
<dbReference type="Proteomes" id="UP000308054">
    <property type="component" value="Unassembled WGS sequence"/>
</dbReference>
<dbReference type="EMBL" id="SRXW01000004">
    <property type="protein sequence ID" value="TGY87765.1"/>
    <property type="molecule type" value="Genomic_DNA"/>
</dbReference>
<dbReference type="RefSeq" id="WP_135996560.1">
    <property type="nucleotide sequence ID" value="NZ_CP071057.1"/>
</dbReference>
<reference evidence="1 2" key="1">
    <citation type="journal article" date="2017" name="Int. J. Syst. Evol. Microbiol.">
        <title>Marinicauda algicola sp. nov., isolated from a marine red alga Rhodosorus marinus.</title>
        <authorList>
            <person name="Jeong S.E."/>
            <person name="Jeon S.H."/>
            <person name="Chun B.H."/>
            <person name="Kim D.W."/>
            <person name="Jeon C.O."/>
        </authorList>
    </citation>
    <scope>NUCLEOTIDE SEQUENCE [LARGE SCALE GENOMIC DNA]</scope>
    <source>
        <strain evidence="1 2">JCM 31718</strain>
    </source>
</reference>
<comment type="caution">
    <text evidence="1">The sequence shown here is derived from an EMBL/GenBank/DDBJ whole genome shotgun (WGS) entry which is preliminary data.</text>
</comment>
<dbReference type="Gene3D" id="3.30.70.100">
    <property type="match status" value="1"/>
</dbReference>
<protein>
    <submittedName>
        <fullName evidence="1">Antibiotic biosynthesis monooxygenase</fullName>
    </submittedName>
</protein>
<keyword evidence="1" id="KW-0503">Monooxygenase</keyword>
<accession>A0A4S2GXA1</accession>
<gene>
    <name evidence="1" type="ORF">E5163_12605</name>
</gene>
<dbReference type="SUPFAM" id="SSF54909">
    <property type="entry name" value="Dimeric alpha+beta barrel"/>
    <property type="match status" value="1"/>
</dbReference>
<dbReference type="OrthoDB" id="6105906at2"/>